<sequence>MTRSSSPADWNGPFGRRYFAHNKENFMFLRRRSRSAV</sequence>
<dbReference type="HOGENOM" id="CLU_3341315_0_0_4"/>
<name>A0A0E1VYA1_BURPE</name>
<organism evidence="1">
    <name type="scientific">Burkholderia pseudomallei 1710a</name>
    <dbReference type="NCBI Taxonomy" id="320371"/>
    <lineage>
        <taxon>Bacteria</taxon>
        <taxon>Pseudomonadati</taxon>
        <taxon>Pseudomonadota</taxon>
        <taxon>Betaproteobacteria</taxon>
        <taxon>Burkholderiales</taxon>
        <taxon>Burkholderiaceae</taxon>
        <taxon>Burkholderia</taxon>
        <taxon>pseudomallei group</taxon>
    </lineage>
</organism>
<reference evidence="1" key="1">
    <citation type="submission" date="2009-05" db="EMBL/GenBank/DDBJ databases">
        <authorList>
            <person name="Harkins D.M."/>
            <person name="DeShazer D."/>
            <person name="Woods D.E."/>
            <person name="Brinkac L.M."/>
            <person name="Brown K.A."/>
            <person name="Hung G.C."/>
            <person name="Tuanyok A."/>
            <person name="Zhang B."/>
            <person name="Nierman W.C."/>
        </authorList>
    </citation>
    <scope>NUCLEOTIDE SEQUENCE [LARGE SCALE GENOMIC DNA]</scope>
    <source>
        <strain evidence="1">1710a</strain>
    </source>
</reference>
<evidence type="ECO:0000313" key="1">
    <source>
        <dbReference type="EMBL" id="EET05149.1"/>
    </source>
</evidence>
<gene>
    <name evidence="1" type="ORF">BURPS1710A_A0607</name>
</gene>
<dbReference type="Proteomes" id="UP000001812">
    <property type="component" value="Chromosome II"/>
</dbReference>
<protein>
    <submittedName>
        <fullName evidence="1">Uncharacterized protein</fullName>
    </submittedName>
</protein>
<proteinExistence type="predicted"/>
<dbReference type="AlphaFoldDB" id="A0A0E1VYA1"/>
<dbReference type="EMBL" id="CM000833">
    <property type="protein sequence ID" value="EET05149.1"/>
    <property type="molecule type" value="Genomic_DNA"/>
</dbReference>
<accession>A0A0E1VYA1</accession>